<evidence type="ECO:0000313" key="3">
    <source>
        <dbReference type="Proteomes" id="UP001271007"/>
    </source>
</evidence>
<accession>A0AAJ0DBK7</accession>
<reference evidence="2" key="1">
    <citation type="submission" date="2023-04" db="EMBL/GenBank/DDBJ databases">
        <title>Black Yeasts Isolated from many extreme environments.</title>
        <authorList>
            <person name="Coleine C."/>
            <person name="Stajich J.E."/>
            <person name="Selbmann L."/>
        </authorList>
    </citation>
    <scope>NUCLEOTIDE SEQUENCE</scope>
    <source>
        <strain evidence="2">CCFEE 5312</strain>
    </source>
</reference>
<feature type="compositionally biased region" description="Acidic residues" evidence="1">
    <location>
        <begin position="43"/>
        <end position="54"/>
    </location>
</feature>
<organism evidence="2 3">
    <name type="scientific">Extremus antarcticus</name>
    <dbReference type="NCBI Taxonomy" id="702011"/>
    <lineage>
        <taxon>Eukaryota</taxon>
        <taxon>Fungi</taxon>
        <taxon>Dikarya</taxon>
        <taxon>Ascomycota</taxon>
        <taxon>Pezizomycotina</taxon>
        <taxon>Dothideomycetes</taxon>
        <taxon>Dothideomycetidae</taxon>
        <taxon>Mycosphaerellales</taxon>
        <taxon>Extremaceae</taxon>
        <taxon>Extremus</taxon>
    </lineage>
</organism>
<dbReference type="PANTHER" id="PTHR42085:SF8">
    <property type="entry name" value="F-BOX DOMAIN-CONTAINING PROTEIN"/>
    <property type="match status" value="1"/>
</dbReference>
<feature type="compositionally biased region" description="Basic residues" evidence="1">
    <location>
        <begin position="60"/>
        <end position="81"/>
    </location>
</feature>
<dbReference type="Proteomes" id="UP001271007">
    <property type="component" value="Unassembled WGS sequence"/>
</dbReference>
<sequence>MASINVQANTAGKRKRNVINYAEADIMDFEMEDDLADHSLLSSDEDDGLAEDDFAYGSRKTAKSNKQKKSKKRVRFTTPKPKKADKPFPFLALPAELRDFIYELALVEPEGLTLVSKTKSYRRTVGRGVVHKTDASGYSTQEIAEQSGDLVPNLLAVNKQIHAEAIGYLYKQPIVLHDTMALHTFIAAIGTNRLQLTDVIVRGWGYGRGAHKASNVAALTILAGCTNLKSLDLDCNIGWSRTPKQLARQLYRDGHYFLEAYGAANGSKDAALKVLKVGKMNTENGRWHSRYSASQNPSQDSEHNKFIARFEEEMKKLLKVGE</sequence>
<keyword evidence="3" id="KW-1185">Reference proteome</keyword>
<comment type="caution">
    <text evidence="2">The sequence shown here is derived from an EMBL/GenBank/DDBJ whole genome shotgun (WGS) entry which is preliminary data.</text>
</comment>
<dbReference type="AlphaFoldDB" id="A0AAJ0DBK7"/>
<evidence type="ECO:0008006" key="4">
    <source>
        <dbReference type="Google" id="ProtNLM"/>
    </source>
</evidence>
<evidence type="ECO:0000256" key="1">
    <source>
        <dbReference type="SAM" id="MobiDB-lite"/>
    </source>
</evidence>
<gene>
    <name evidence="2" type="ORF">LTR09_008067</name>
</gene>
<dbReference type="PANTHER" id="PTHR42085">
    <property type="entry name" value="F-BOX DOMAIN-CONTAINING PROTEIN"/>
    <property type="match status" value="1"/>
</dbReference>
<evidence type="ECO:0000313" key="2">
    <source>
        <dbReference type="EMBL" id="KAK3050701.1"/>
    </source>
</evidence>
<dbReference type="InterPro" id="IPR038883">
    <property type="entry name" value="AN11006-like"/>
</dbReference>
<dbReference type="EMBL" id="JAWDJX010000030">
    <property type="protein sequence ID" value="KAK3050701.1"/>
    <property type="molecule type" value="Genomic_DNA"/>
</dbReference>
<feature type="region of interest" description="Disordered" evidence="1">
    <location>
        <begin position="40"/>
        <end position="81"/>
    </location>
</feature>
<protein>
    <recommendedName>
        <fullName evidence="4">F-box domain-containing protein</fullName>
    </recommendedName>
</protein>
<name>A0AAJ0DBK7_9PEZI</name>
<proteinExistence type="predicted"/>